<dbReference type="InterPro" id="IPR034660">
    <property type="entry name" value="DinB/YfiT-like"/>
</dbReference>
<dbReference type="Proteomes" id="UP000627292">
    <property type="component" value="Unassembled WGS sequence"/>
</dbReference>
<dbReference type="AlphaFoldDB" id="A0A917IZU6"/>
<evidence type="ECO:0008006" key="3">
    <source>
        <dbReference type="Google" id="ProtNLM"/>
    </source>
</evidence>
<proteinExistence type="predicted"/>
<dbReference type="InterPro" id="IPR011463">
    <property type="entry name" value="DUF1569"/>
</dbReference>
<protein>
    <recommendedName>
        <fullName evidence="3">DUF1569 domain-containing protein</fullName>
    </recommendedName>
</protein>
<evidence type="ECO:0000313" key="1">
    <source>
        <dbReference type="EMBL" id="GGH71346.1"/>
    </source>
</evidence>
<dbReference type="Pfam" id="PF07606">
    <property type="entry name" value="DUF1569"/>
    <property type="match status" value="1"/>
</dbReference>
<reference evidence="1" key="2">
    <citation type="submission" date="2020-09" db="EMBL/GenBank/DDBJ databases">
        <authorList>
            <person name="Sun Q."/>
            <person name="Zhou Y."/>
        </authorList>
    </citation>
    <scope>NUCLEOTIDE SEQUENCE</scope>
    <source>
        <strain evidence="1">CGMCC 1.15290</strain>
    </source>
</reference>
<evidence type="ECO:0000313" key="2">
    <source>
        <dbReference type="Proteomes" id="UP000627292"/>
    </source>
</evidence>
<name>A0A917IZU6_9BACT</name>
<reference evidence="1" key="1">
    <citation type="journal article" date="2014" name="Int. J. Syst. Evol. Microbiol.">
        <title>Complete genome sequence of Corynebacterium casei LMG S-19264T (=DSM 44701T), isolated from a smear-ripened cheese.</title>
        <authorList>
            <consortium name="US DOE Joint Genome Institute (JGI-PGF)"/>
            <person name="Walter F."/>
            <person name="Albersmeier A."/>
            <person name="Kalinowski J."/>
            <person name="Ruckert C."/>
        </authorList>
    </citation>
    <scope>NUCLEOTIDE SEQUENCE</scope>
    <source>
        <strain evidence="1">CGMCC 1.15290</strain>
    </source>
</reference>
<dbReference type="RefSeq" id="WP_188953740.1">
    <property type="nucleotide sequence ID" value="NZ_BMIB01000003.1"/>
</dbReference>
<gene>
    <name evidence="1" type="ORF">GCM10011379_30590</name>
</gene>
<organism evidence="1 2">
    <name type="scientific">Filimonas zeae</name>
    <dbReference type="NCBI Taxonomy" id="1737353"/>
    <lineage>
        <taxon>Bacteria</taxon>
        <taxon>Pseudomonadati</taxon>
        <taxon>Bacteroidota</taxon>
        <taxon>Chitinophagia</taxon>
        <taxon>Chitinophagales</taxon>
        <taxon>Chitinophagaceae</taxon>
        <taxon>Filimonas</taxon>
    </lineage>
</organism>
<comment type="caution">
    <text evidence="1">The sequence shown here is derived from an EMBL/GenBank/DDBJ whole genome shotgun (WGS) entry which is preliminary data.</text>
</comment>
<dbReference type="Gene3D" id="1.20.120.450">
    <property type="entry name" value="dinb family like domain"/>
    <property type="match status" value="1"/>
</dbReference>
<sequence>MAFPDIFTKEVTDSVIQRINLLTPEKQPQWGKMNASQMLAHCSVAYEMIYENKHPKPSFVMKFVLRKFVKKSVTNDVPYARNLRTAPQFLVSNIKDFAKEKIRLIQYLQQTQQLGGAHFHNRESHSFGPLTQEEWNNMLYKHLDHHLRQFGV</sequence>
<accession>A0A917IZU6</accession>
<keyword evidence="2" id="KW-1185">Reference proteome</keyword>
<dbReference type="EMBL" id="BMIB01000003">
    <property type="protein sequence ID" value="GGH71346.1"/>
    <property type="molecule type" value="Genomic_DNA"/>
</dbReference>